<dbReference type="KEGG" id="halh:HTSR_1466"/>
<reference evidence="4 5" key="1">
    <citation type="submission" date="2016-06" db="EMBL/GenBank/DDBJ databases">
        <title>Discovery of anaerobic lithoheterotrophic haloarchaeon capable of sulfur respiration by hydrogen and formate.</title>
        <authorList>
            <person name="Sorokin D.Y."/>
            <person name="Kublanov I.V."/>
            <person name="Roman P."/>
            <person name="Sinninghe Damste J.S."/>
            <person name="Golyshin P.N."/>
            <person name="Rojo D."/>
            <person name="Ciordia S."/>
            <person name="Mena Md.C."/>
            <person name="Ferrer M."/>
            <person name="Smedile F."/>
            <person name="Messina E."/>
            <person name="La Cono V."/>
            <person name="Yakimov M.M."/>
        </authorList>
    </citation>
    <scope>NUCLEOTIDE SEQUENCE [LARGE SCALE GENOMIC DNA]</scope>
    <source>
        <strain evidence="4 5">HTSR1</strain>
    </source>
</reference>
<dbReference type="InterPro" id="IPR050921">
    <property type="entry name" value="T4SS_GSP_E_ATPase"/>
</dbReference>
<dbReference type="EMBL" id="CP016070">
    <property type="protein sequence ID" value="AOW80642.1"/>
    <property type="molecule type" value="Genomic_DNA"/>
</dbReference>
<dbReference type="PANTHER" id="PTHR30486">
    <property type="entry name" value="TWITCHING MOTILITY PROTEIN PILT"/>
    <property type="match status" value="1"/>
</dbReference>
<evidence type="ECO:0000256" key="1">
    <source>
        <dbReference type="ARBA" id="ARBA00006611"/>
    </source>
</evidence>
<accession>A0A1D8S5M4</accession>
<proteinExistence type="inferred from homology"/>
<feature type="domain" description="Bacterial type II secretion system protein E" evidence="3">
    <location>
        <begin position="326"/>
        <end position="515"/>
    </location>
</feature>
<evidence type="ECO:0000259" key="3">
    <source>
        <dbReference type="Pfam" id="PF00437"/>
    </source>
</evidence>
<name>A0A1D8S5M4_9EURY</name>
<feature type="region of interest" description="Disordered" evidence="2">
    <location>
        <begin position="587"/>
        <end position="608"/>
    </location>
</feature>
<dbReference type="GeneID" id="29829458"/>
<sequence length="608" mass="63981">MFGSSDDAEAACQCVPTTDGSTLQLDATSCPSGGDLVTSGACRRTVVEAISRPIEVIRIQRAGVVRVHKGEAVDLFRAAAQFAGRIGARDERLATRTREDPLDVSAEAAGRAGLVGEAATASGLASYEDDSYEHVLDPIRVPTIASSALDQRPPSDGVLRGSRVLDSGATVRVYDRPHGQPIHHLEPLEYTLGDTALSTLAAARDRLLATAPGTTRDHRAAVEAVAGTDCPIDTLTRVLQKHTAGYGVFEDLFADDRLSEVFVNAPATENSLFVRVDGEERRTNVRLTDRGADRLAAGLRSESGRAFSRASPTIDASLSGIGSADAVRVAGVREPASDGYAFALRVEGTDRWRLHDLVANETLGPAAAGLLSVAMERGGALLIAGPRGAGKTTMASALLWELPAHTRLLAIEDTPELPVRALQDAGRDVQRLEAAADPNAAIDPATALRTALRFGNGALAVGEVRGEEASVLYEAMRVGAASDTVIGTIHGDGYDGVKERVVADLGVPESSFAATDLLVTLKPTADGKRVHTIEEVTDGGSATLYAYDGTQLNETPRLERGNSHFVESISTPGETYAETRRAIETRADALTGSPLTRDSHTSEARADG</sequence>
<dbReference type="Proteomes" id="UP000185608">
    <property type="component" value="Chromosome"/>
</dbReference>
<dbReference type="PATRIC" id="fig|1855411.3.peg.1469"/>
<evidence type="ECO:0000313" key="5">
    <source>
        <dbReference type="Proteomes" id="UP000185608"/>
    </source>
</evidence>
<dbReference type="RefSeq" id="WP_070365319.1">
    <property type="nucleotide sequence ID" value="NZ_CP016070.1"/>
</dbReference>
<feature type="compositionally biased region" description="Basic and acidic residues" evidence="2">
    <location>
        <begin position="597"/>
        <end position="608"/>
    </location>
</feature>
<dbReference type="STRING" id="1873524.HSR6_1538"/>
<protein>
    <submittedName>
        <fullName evidence="4">Type II secretion system protein E</fullName>
    </submittedName>
</protein>
<evidence type="ECO:0000256" key="2">
    <source>
        <dbReference type="SAM" id="MobiDB-lite"/>
    </source>
</evidence>
<comment type="similarity">
    <text evidence="1">Belongs to the GSP E family.</text>
</comment>
<dbReference type="Pfam" id="PF00437">
    <property type="entry name" value="T2SSE"/>
    <property type="match status" value="1"/>
</dbReference>
<dbReference type="SUPFAM" id="SSF52540">
    <property type="entry name" value="P-loop containing nucleoside triphosphate hydrolases"/>
    <property type="match status" value="1"/>
</dbReference>
<dbReference type="InterPro" id="IPR027417">
    <property type="entry name" value="P-loop_NTPase"/>
</dbReference>
<dbReference type="PANTHER" id="PTHR30486:SF6">
    <property type="entry name" value="TYPE IV PILUS RETRACTATION ATPASE PILT"/>
    <property type="match status" value="1"/>
</dbReference>
<dbReference type="GO" id="GO:0016887">
    <property type="term" value="F:ATP hydrolysis activity"/>
    <property type="evidence" value="ECO:0007669"/>
    <property type="project" value="InterPro"/>
</dbReference>
<dbReference type="AlphaFoldDB" id="A0A1D8S5M4"/>
<gene>
    <name evidence="4" type="ORF">HTSR_1466</name>
</gene>
<organism evidence="4 5">
    <name type="scientific">Halodesulfurarchaeum formicicum</name>
    <dbReference type="NCBI Taxonomy" id="1873524"/>
    <lineage>
        <taxon>Archaea</taxon>
        <taxon>Methanobacteriati</taxon>
        <taxon>Methanobacteriota</taxon>
        <taxon>Stenosarchaea group</taxon>
        <taxon>Halobacteria</taxon>
        <taxon>Halobacteriales</taxon>
        <taxon>Halobacteriaceae</taxon>
        <taxon>Halodesulfurarchaeum</taxon>
    </lineage>
</organism>
<dbReference type="InterPro" id="IPR001482">
    <property type="entry name" value="T2SS/T4SS_dom"/>
</dbReference>
<dbReference type="Gene3D" id="3.40.50.300">
    <property type="entry name" value="P-loop containing nucleotide triphosphate hydrolases"/>
    <property type="match status" value="1"/>
</dbReference>
<evidence type="ECO:0000313" key="4">
    <source>
        <dbReference type="EMBL" id="AOW80642.1"/>
    </source>
</evidence>
<dbReference type="Gene3D" id="3.30.450.380">
    <property type="match status" value="1"/>
</dbReference>